<dbReference type="EMBL" id="VUNS01000025">
    <property type="protein sequence ID" value="MST98911.1"/>
    <property type="molecule type" value="Genomic_DNA"/>
</dbReference>
<accession>A0A844G8P8</accession>
<sequence length="285" mass="32067">MEQPGLPEILETVTENGNYLPFEGSGFAGLVRRDWMHAGNDPAETLKLIDDPSARKCKSGRKVFAVVAGGVFIKRYNFRGCWNAFRKIFKTPRPERVLAGAVRLKEFEIPTPEVLIAARRTKFRLPYEDFLVTRELSTLQLPLDKLAGEFAQGDPYRQFVSGVTALMVKMHAAGVEHGDLSLRNIFCRKSQIGIYSGWGVIDLDGCRIHVEEMPEPRRKRELARVISSYLRCVKSRAPQVKLDADTVIGDFTRKYKELSGYNLAGSALDARVGYLTGRIRKDGRS</sequence>
<dbReference type="Pfam" id="PF06293">
    <property type="entry name" value="Kdo"/>
    <property type="match status" value="1"/>
</dbReference>
<dbReference type="AlphaFoldDB" id="A0A844G8P8"/>
<dbReference type="RefSeq" id="WP_106051447.1">
    <property type="nucleotide sequence ID" value="NZ_CALXOB010000001.1"/>
</dbReference>
<gene>
    <name evidence="1" type="ORF">FYJ85_17895</name>
</gene>
<reference evidence="1 2" key="1">
    <citation type="submission" date="2019-08" db="EMBL/GenBank/DDBJ databases">
        <title>In-depth cultivation of the pig gut microbiome towards novel bacterial diversity and tailored functional studies.</title>
        <authorList>
            <person name="Wylensek D."/>
            <person name="Hitch T.C.A."/>
            <person name="Clavel T."/>
        </authorList>
    </citation>
    <scope>NUCLEOTIDE SEQUENCE [LARGE SCALE GENOMIC DNA]</scope>
    <source>
        <strain evidence="1 2">BBE-744-WT-12</strain>
    </source>
</reference>
<evidence type="ECO:0000313" key="1">
    <source>
        <dbReference type="EMBL" id="MST98911.1"/>
    </source>
</evidence>
<comment type="caution">
    <text evidence="1">The sequence shown here is derived from an EMBL/GenBank/DDBJ whole genome shotgun (WGS) entry which is preliminary data.</text>
</comment>
<organism evidence="1 2">
    <name type="scientific">Victivallis lenta</name>
    <dbReference type="NCBI Taxonomy" id="2606640"/>
    <lineage>
        <taxon>Bacteria</taxon>
        <taxon>Pseudomonadati</taxon>
        <taxon>Lentisphaerota</taxon>
        <taxon>Lentisphaeria</taxon>
        <taxon>Victivallales</taxon>
        <taxon>Victivallaceae</taxon>
        <taxon>Victivallis</taxon>
    </lineage>
</organism>
<keyword evidence="2" id="KW-1185">Reference proteome</keyword>
<dbReference type="SUPFAM" id="SSF56112">
    <property type="entry name" value="Protein kinase-like (PK-like)"/>
    <property type="match status" value="1"/>
</dbReference>
<protein>
    <recommendedName>
        <fullName evidence="3">Lipopolysaccharide kinase (Kdo/WaaP) family protein</fullName>
    </recommendedName>
</protein>
<dbReference type="InterPro" id="IPR011009">
    <property type="entry name" value="Kinase-like_dom_sf"/>
</dbReference>
<proteinExistence type="predicted"/>
<evidence type="ECO:0008006" key="3">
    <source>
        <dbReference type="Google" id="ProtNLM"/>
    </source>
</evidence>
<dbReference type="Proteomes" id="UP000435649">
    <property type="component" value="Unassembled WGS sequence"/>
</dbReference>
<evidence type="ECO:0000313" key="2">
    <source>
        <dbReference type="Proteomes" id="UP000435649"/>
    </source>
</evidence>
<name>A0A844G8P8_9BACT</name>